<dbReference type="InterPro" id="IPR036390">
    <property type="entry name" value="WH_DNA-bd_sf"/>
</dbReference>
<dbReference type="SUPFAM" id="SSF46785">
    <property type="entry name" value="Winged helix' DNA-binding domain"/>
    <property type="match status" value="1"/>
</dbReference>
<dbReference type="eggNOG" id="arCOG03860">
    <property type="taxonomic scope" value="Archaea"/>
</dbReference>
<dbReference type="InterPro" id="IPR055771">
    <property type="entry name" value="DUF7347"/>
</dbReference>
<feature type="domain" description="DUF7351" evidence="2">
    <location>
        <begin position="102"/>
        <end position="279"/>
    </location>
</feature>
<dbReference type="EMBL" id="FRAN01000007">
    <property type="protein sequence ID" value="SHL51098.1"/>
    <property type="molecule type" value="Genomic_DNA"/>
</dbReference>
<dbReference type="InterPro" id="IPR011991">
    <property type="entry name" value="ArsR-like_HTH"/>
</dbReference>
<dbReference type="Proteomes" id="UP000184203">
    <property type="component" value="Unassembled WGS sequence"/>
</dbReference>
<evidence type="ECO:0000259" key="1">
    <source>
        <dbReference type="Pfam" id="PF24038"/>
    </source>
</evidence>
<gene>
    <name evidence="4" type="ORF">SAMN05444342_4007</name>
    <name evidence="3" type="ORF">ZOD2009_01550</name>
</gene>
<dbReference type="Proteomes" id="UP000003751">
    <property type="component" value="Unassembled WGS sequence"/>
</dbReference>
<dbReference type="RefSeq" id="WP_007976356.1">
    <property type="nucleotide sequence ID" value="NZ_AEMG01000002.1"/>
</dbReference>
<protein>
    <submittedName>
        <fullName evidence="4">Helix-turn-helix domain-containing protein</fullName>
    </submittedName>
</protein>
<dbReference type="STRING" id="797209.GCA_000376445_01903"/>
<reference evidence="4" key="2">
    <citation type="submission" date="2016-11" db="EMBL/GenBank/DDBJ databases">
        <authorList>
            <person name="Jaros S."/>
            <person name="Januszkiewicz K."/>
            <person name="Wedrychowicz H."/>
        </authorList>
    </citation>
    <scope>NUCLEOTIDE SEQUENCE [LARGE SCALE GENOMIC DNA]</scope>
    <source>
        <strain evidence="4">DX253</strain>
    </source>
</reference>
<dbReference type="AlphaFoldDB" id="E7QMZ2"/>
<dbReference type="Gene3D" id="1.10.10.10">
    <property type="entry name" value="Winged helix-like DNA-binding domain superfamily/Winged helix DNA-binding domain"/>
    <property type="match status" value="1"/>
</dbReference>
<keyword evidence="6" id="KW-1185">Reference proteome</keyword>
<dbReference type="InterPro" id="IPR055775">
    <property type="entry name" value="DUF7351"/>
</dbReference>
<dbReference type="OrthoDB" id="8482at2157"/>
<dbReference type="PATRIC" id="fig|797209.4.peg.295"/>
<organism evidence="3 5">
    <name type="scientific">Haladaptatus paucihalophilus DX253</name>
    <dbReference type="NCBI Taxonomy" id="797209"/>
    <lineage>
        <taxon>Archaea</taxon>
        <taxon>Methanobacteriati</taxon>
        <taxon>Methanobacteriota</taxon>
        <taxon>Stenosarchaea group</taxon>
        <taxon>Halobacteria</taxon>
        <taxon>Halobacteriales</taxon>
        <taxon>Haladaptataceae</taxon>
        <taxon>Haladaptatus</taxon>
    </lineage>
</organism>
<evidence type="ECO:0000313" key="4">
    <source>
        <dbReference type="EMBL" id="SHL51098.1"/>
    </source>
</evidence>
<dbReference type="InterPro" id="IPR036388">
    <property type="entry name" value="WH-like_DNA-bd_sf"/>
</dbReference>
<evidence type="ECO:0000259" key="2">
    <source>
        <dbReference type="Pfam" id="PF24042"/>
    </source>
</evidence>
<name>E7QMZ2_HALPU</name>
<sequence length="282" mass="32004">MDADERDVSPEKAFSLLGNDTRIEIIQALWDADDPLSFSELHDRVGIRDSGQFNYHLNKLVGLFVRQTDEKYELTYAGFRIMGAILSGTYTQRAEAETFALDTYCPDCGTELIAEYEEETVRVRCETCERNRSTFGLPPGAFEGRNETELRQTFERWLLNVFSLMADGMCLNCSGKTVGSLVTESEYFADEQEAGIEFRCERCGDYAVGNLGTYLLEHPAVVAFHYDHGIDLTDYPVWELEWPRPENARIISEDPLLVECVIELDGDELRLSVDEELAVSVE</sequence>
<reference evidence="6" key="3">
    <citation type="submission" date="2016-11" db="EMBL/GenBank/DDBJ databases">
        <authorList>
            <person name="Varghese N."/>
            <person name="Submissions S."/>
        </authorList>
    </citation>
    <scope>NUCLEOTIDE SEQUENCE [LARGE SCALE GENOMIC DNA]</scope>
    <source>
        <strain evidence="6">DX253</strain>
    </source>
</reference>
<evidence type="ECO:0000313" key="3">
    <source>
        <dbReference type="EMBL" id="EFW93787.1"/>
    </source>
</evidence>
<dbReference type="CDD" id="cd00090">
    <property type="entry name" value="HTH_ARSR"/>
    <property type="match status" value="1"/>
</dbReference>
<reference evidence="3 5" key="1">
    <citation type="journal article" date="2014" name="ISME J.">
        <title>Trehalose/2-sulfotrehalose biosynthesis and glycine-betaine uptake are widely spread mechanisms for osmoadaptation in the Halobacteriales.</title>
        <authorList>
            <person name="Youssef N.H."/>
            <person name="Savage-Ashlock K.N."/>
            <person name="McCully A.L."/>
            <person name="Luedtke B."/>
            <person name="Shaw E.I."/>
            <person name="Hoff W.D."/>
            <person name="Elshahed M.S."/>
        </authorList>
    </citation>
    <scope>NUCLEOTIDE SEQUENCE [LARGE SCALE GENOMIC DNA]</scope>
    <source>
        <strain evidence="3 5">DX253</strain>
    </source>
</reference>
<evidence type="ECO:0000313" key="5">
    <source>
        <dbReference type="Proteomes" id="UP000003751"/>
    </source>
</evidence>
<accession>E7QMZ2</accession>
<feature type="domain" description="DUF7347" evidence="1">
    <location>
        <begin position="10"/>
        <end position="85"/>
    </location>
</feature>
<proteinExistence type="predicted"/>
<dbReference type="EMBL" id="AEMG01000002">
    <property type="protein sequence ID" value="EFW93787.1"/>
    <property type="molecule type" value="Genomic_DNA"/>
</dbReference>
<dbReference type="Pfam" id="PF24042">
    <property type="entry name" value="DUF7351"/>
    <property type="match status" value="1"/>
</dbReference>
<evidence type="ECO:0000313" key="6">
    <source>
        <dbReference type="Proteomes" id="UP000184203"/>
    </source>
</evidence>
<dbReference type="Pfam" id="PF24038">
    <property type="entry name" value="DUF7347"/>
    <property type="match status" value="1"/>
</dbReference>